<protein>
    <submittedName>
        <fullName evidence="2">Uncharacterized protein</fullName>
    </submittedName>
</protein>
<feature type="region of interest" description="Disordered" evidence="1">
    <location>
        <begin position="1"/>
        <end position="51"/>
    </location>
</feature>
<accession>A0ABR3JLW3</accession>
<organism evidence="2 3">
    <name type="scientific">Hohenbuehelia grisea</name>
    <dbReference type="NCBI Taxonomy" id="104357"/>
    <lineage>
        <taxon>Eukaryota</taxon>
        <taxon>Fungi</taxon>
        <taxon>Dikarya</taxon>
        <taxon>Basidiomycota</taxon>
        <taxon>Agaricomycotina</taxon>
        <taxon>Agaricomycetes</taxon>
        <taxon>Agaricomycetidae</taxon>
        <taxon>Agaricales</taxon>
        <taxon>Pleurotineae</taxon>
        <taxon>Pleurotaceae</taxon>
        <taxon>Hohenbuehelia</taxon>
    </lineage>
</organism>
<sequence>MDSTLANLLDYDSDDDSDYQPSICSDDEPDECAEEVSDDEEEDPLNGESYRERTAHLRERLDTDILVHVAHKTLDLWAGYDINLPIFLHAISWGDKAC</sequence>
<evidence type="ECO:0000313" key="2">
    <source>
        <dbReference type="EMBL" id="KAL0956795.1"/>
    </source>
</evidence>
<gene>
    <name evidence="2" type="ORF">HGRIS_002914</name>
</gene>
<name>A0ABR3JLW3_9AGAR</name>
<keyword evidence="3" id="KW-1185">Reference proteome</keyword>
<reference evidence="3" key="1">
    <citation type="submission" date="2024-06" db="EMBL/GenBank/DDBJ databases">
        <title>Multi-omics analyses provide insights into the biosynthesis of the anticancer antibiotic pleurotin in Hohenbuehelia grisea.</title>
        <authorList>
            <person name="Weaver J.A."/>
            <person name="Alberti F."/>
        </authorList>
    </citation>
    <scope>NUCLEOTIDE SEQUENCE [LARGE SCALE GENOMIC DNA]</scope>
    <source>
        <strain evidence="3">T-177</strain>
    </source>
</reference>
<dbReference type="EMBL" id="JASNQZ010000006">
    <property type="protein sequence ID" value="KAL0956795.1"/>
    <property type="molecule type" value="Genomic_DNA"/>
</dbReference>
<comment type="caution">
    <text evidence="2">The sequence shown here is derived from an EMBL/GenBank/DDBJ whole genome shotgun (WGS) entry which is preliminary data.</text>
</comment>
<proteinExistence type="predicted"/>
<evidence type="ECO:0000256" key="1">
    <source>
        <dbReference type="SAM" id="MobiDB-lite"/>
    </source>
</evidence>
<dbReference type="Proteomes" id="UP001556367">
    <property type="component" value="Unassembled WGS sequence"/>
</dbReference>
<evidence type="ECO:0000313" key="3">
    <source>
        <dbReference type="Proteomes" id="UP001556367"/>
    </source>
</evidence>
<feature type="compositionally biased region" description="Acidic residues" evidence="1">
    <location>
        <begin position="25"/>
        <end position="45"/>
    </location>
</feature>